<dbReference type="HAMAP" id="MF_00008">
    <property type="entry name" value="Thymidy_synth_bact"/>
    <property type="match status" value="1"/>
</dbReference>
<dbReference type="EMBL" id="MK770119">
    <property type="protein sequence ID" value="QCW23797.1"/>
    <property type="molecule type" value="Genomic_DNA"/>
</dbReference>
<accession>A0A4Y5P1H1</accession>
<evidence type="ECO:0000256" key="2">
    <source>
        <dbReference type="ARBA" id="ARBA00011947"/>
    </source>
</evidence>
<dbReference type="EC" id="2.1.1.45" evidence="2"/>
<dbReference type="GO" id="GO:0004799">
    <property type="term" value="F:thymidylate synthase activity"/>
    <property type="evidence" value="ECO:0007669"/>
    <property type="project" value="UniProtKB-EC"/>
</dbReference>
<evidence type="ECO:0000256" key="4">
    <source>
        <dbReference type="ARBA" id="ARBA00022679"/>
    </source>
</evidence>
<reference evidence="6 7" key="1">
    <citation type="submission" date="2019-04" db="EMBL/GenBank/DDBJ databases">
        <title>Complete genome sequence of Pantoea bacteriophage vB_PagS_AAS21.</title>
        <authorList>
            <person name="Truncaite L."/>
            <person name="Simoliuniene M."/>
            <person name="Zajanckauskaite A."/>
            <person name="Meskys R."/>
            <person name="Simoliunas E."/>
        </authorList>
    </citation>
    <scope>NUCLEOTIDE SEQUENCE [LARGE SCALE GENOMIC DNA]</scope>
</reference>
<evidence type="ECO:0000313" key="6">
    <source>
        <dbReference type="EMBL" id="QCW23797.1"/>
    </source>
</evidence>
<name>A0A4Y5P1H1_9CAUD</name>
<proteinExistence type="inferred from homology"/>
<dbReference type="InterPro" id="IPR023451">
    <property type="entry name" value="Thymidate_synth/dCMP_Mease_dom"/>
</dbReference>
<evidence type="ECO:0000313" key="7">
    <source>
        <dbReference type="Proteomes" id="UP000308921"/>
    </source>
</evidence>
<dbReference type="PRINTS" id="PR00108">
    <property type="entry name" value="THYMDSNTHASE"/>
</dbReference>
<keyword evidence="7" id="KW-1185">Reference proteome</keyword>
<keyword evidence="3" id="KW-0489">Methyltransferase</keyword>
<organism evidence="6 7">
    <name type="scientific">Pantoea phage vB_PagS_AAS21</name>
    <dbReference type="NCBI Taxonomy" id="2575261"/>
    <lineage>
        <taxon>Viruses</taxon>
        <taxon>Duplodnaviria</taxon>
        <taxon>Heunggongvirae</taxon>
        <taxon>Uroviricota</taxon>
        <taxon>Caudoviricetes</taxon>
        <taxon>Demerecviridae</taxon>
        <taxon>Keyvirus</taxon>
        <taxon>Keyvirus AAS21</taxon>
    </lineage>
</organism>
<feature type="domain" description="Thymidylate synthase/dCMP hydroxymethylase" evidence="5">
    <location>
        <begin position="2"/>
        <end position="282"/>
    </location>
</feature>
<dbReference type="Pfam" id="PF00303">
    <property type="entry name" value="Thymidylat_synt"/>
    <property type="match status" value="1"/>
</dbReference>
<dbReference type="SUPFAM" id="SSF55831">
    <property type="entry name" value="Thymidylate synthase/dCMP hydroxymethylase"/>
    <property type="match status" value="1"/>
</dbReference>
<dbReference type="NCBIfam" id="TIGR03284">
    <property type="entry name" value="thym_sym"/>
    <property type="match status" value="1"/>
</dbReference>
<dbReference type="PANTHER" id="PTHR11548:SF1">
    <property type="entry name" value="THYMIDYLATE SYNTHASE 1"/>
    <property type="match status" value="1"/>
</dbReference>
<gene>
    <name evidence="6" type="ORF">AAS21_gp059</name>
</gene>
<evidence type="ECO:0000256" key="3">
    <source>
        <dbReference type="ARBA" id="ARBA00022603"/>
    </source>
</evidence>
<evidence type="ECO:0000259" key="5">
    <source>
        <dbReference type="Pfam" id="PF00303"/>
    </source>
</evidence>
<dbReference type="InterPro" id="IPR036926">
    <property type="entry name" value="Thymidate_synth/dCMP_Mease_sf"/>
</dbReference>
<dbReference type="InterPro" id="IPR045097">
    <property type="entry name" value="Thymidate_synth/dCMP_Mease"/>
</dbReference>
<dbReference type="PANTHER" id="PTHR11548">
    <property type="entry name" value="THYMIDYLATE SYNTHASE 1"/>
    <property type="match status" value="1"/>
</dbReference>
<dbReference type="Proteomes" id="UP000308921">
    <property type="component" value="Segment"/>
</dbReference>
<dbReference type="InterPro" id="IPR000398">
    <property type="entry name" value="Thymidylate_synthase"/>
</dbReference>
<dbReference type="Gene3D" id="3.30.572.10">
    <property type="entry name" value="Thymidylate synthase/dCMP hydroxymethylase domain"/>
    <property type="match status" value="1"/>
</dbReference>
<evidence type="ECO:0000256" key="1">
    <source>
        <dbReference type="ARBA" id="ARBA00009972"/>
    </source>
</evidence>
<dbReference type="GO" id="GO:0032259">
    <property type="term" value="P:methylation"/>
    <property type="evidence" value="ECO:0007669"/>
    <property type="project" value="UniProtKB-KW"/>
</dbReference>
<dbReference type="CDD" id="cd00351">
    <property type="entry name" value="TS_Pyrimidine_HMase"/>
    <property type="match status" value="1"/>
</dbReference>
<keyword evidence="4" id="KW-0808">Transferase</keyword>
<dbReference type="GO" id="GO:0006231">
    <property type="term" value="P:dTMP biosynthetic process"/>
    <property type="evidence" value="ECO:0007669"/>
    <property type="project" value="InterPro"/>
</dbReference>
<comment type="similarity">
    <text evidence="1">Belongs to the thymidylate synthase family.</text>
</comment>
<sequence>MEQYNELVKYVLEHGEETDDRTGTGTISVFGQTLRFDLQKGFPAVTTKKLAFRSVVGELLWMLSGCTDIYTLSEFTHGVRDKRTIWHPNYEKQAIDLGYEGGELGPVYGAQWRSFAGNNYSSDLIDQVWKLIKNIKEDPYSRRHLVSAWNPLQLEEMALPPCHYSWGVKITKSGKLNLFFTMRSNDVFLGLPFNIASYALLAHILAKITGYEVGELVYFGADVHIYKDHIDQCKEQITREPYPLPTLIMPSIVCLEDIYKLNAFDFELRDYQHHPALTGNMSA</sequence>
<protein>
    <recommendedName>
        <fullName evidence="2">thymidylate synthase</fullName>
        <ecNumber evidence="2">2.1.1.45</ecNumber>
    </recommendedName>
</protein>